<accession>A0AAV5QQC2</accession>
<protein>
    <submittedName>
        <fullName evidence="1">Uncharacterized protein</fullName>
    </submittedName>
</protein>
<dbReference type="Pfam" id="PF08730">
    <property type="entry name" value="Rad33"/>
    <property type="match status" value="1"/>
</dbReference>
<organism evidence="1 2">
    <name type="scientific">Saccharomycopsis crataegensis</name>
    <dbReference type="NCBI Taxonomy" id="43959"/>
    <lineage>
        <taxon>Eukaryota</taxon>
        <taxon>Fungi</taxon>
        <taxon>Dikarya</taxon>
        <taxon>Ascomycota</taxon>
        <taxon>Saccharomycotina</taxon>
        <taxon>Saccharomycetes</taxon>
        <taxon>Saccharomycopsidaceae</taxon>
        <taxon>Saccharomycopsis</taxon>
    </lineage>
</organism>
<dbReference type="Proteomes" id="UP001360560">
    <property type="component" value="Unassembled WGS sequence"/>
</dbReference>
<reference evidence="1 2" key="1">
    <citation type="journal article" date="2023" name="Elife">
        <title>Identification of key yeast species and microbe-microbe interactions impacting larval growth of Drosophila in the wild.</title>
        <authorList>
            <person name="Mure A."/>
            <person name="Sugiura Y."/>
            <person name="Maeda R."/>
            <person name="Honda K."/>
            <person name="Sakurai N."/>
            <person name="Takahashi Y."/>
            <person name="Watada M."/>
            <person name="Katoh T."/>
            <person name="Gotoh A."/>
            <person name="Gotoh Y."/>
            <person name="Taniguchi I."/>
            <person name="Nakamura K."/>
            <person name="Hayashi T."/>
            <person name="Katayama T."/>
            <person name="Uemura T."/>
            <person name="Hattori Y."/>
        </authorList>
    </citation>
    <scope>NUCLEOTIDE SEQUENCE [LARGE SCALE GENOMIC DNA]</scope>
    <source>
        <strain evidence="1 2">SC-9</strain>
    </source>
</reference>
<proteinExistence type="predicted"/>
<dbReference type="GeneID" id="90074333"/>
<sequence>MNKRKQSKNLFLSEYDIDVKNLIRSDYEDEILTKYFESGFDEKDMNTEDVYDFLISLEVPTIFVDKYCETLPENDSKFMDLVVPGLEDDGIIDFDRLVFFCCKLLVLRNNFDYIEKFWKVFITYLDRAKEKSNNQQKQSGRQDGTLFDPFMRNRGVKSVCDREITYPDLKTVIKSLKLDDKINDSLMIDMIANGSDNARPFVNFFDFSVLLGKMDELQ</sequence>
<evidence type="ECO:0000313" key="1">
    <source>
        <dbReference type="EMBL" id="GMM36358.1"/>
    </source>
</evidence>
<dbReference type="RefSeq" id="XP_064853354.1">
    <property type="nucleotide sequence ID" value="XM_064997282.1"/>
</dbReference>
<dbReference type="AlphaFoldDB" id="A0AAV5QQC2"/>
<gene>
    <name evidence="1" type="ORF">DASC09_036830</name>
</gene>
<evidence type="ECO:0000313" key="2">
    <source>
        <dbReference type="Proteomes" id="UP001360560"/>
    </source>
</evidence>
<keyword evidence="2" id="KW-1185">Reference proteome</keyword>
<dbReference type="EMBL" id="BTFZ01000011">
    <property type="protein sequence ID" value="GMM36358.1"/>
    <property type="molecule type" value="Genomic_DNA"/>
</dbReference>
<dbReference type="InterPro" id="IPR014841">
    <property type="entry name" value="Rad33"/>
</dbReference>
<name>A0AAV5QQC2_9ASCO</name>
<comment type="caution">
    <text evidence="1">The sequence shown here is derived from an EMBL/GenBank/DDBJ whole genome shotgun (WGS) entry which is preliminary data.</text>
</comment>